<feature type="region of interest" description="Disordered" evidence="2">
    <location>
        <begin position="1"/>
        <end position="42"/>
    </location>
</feature>
<evidence type="ECO:0000256" key="1">
    <source>
        <dbReference type="SAM" id="Coils"/>
    </source>
</evidence>
<feature type="compositionally biased region" description="Basic residues" evidence="2">
    <location>
        <begin position="511"/>
        <end position="526"/>
    </location>
</feature>
<evidence type="ECO:0000259" key="3">
    <source>
        <dbReference type="Pfam" id="PF00350"/>
    </source>
</evidence>
<feature type="coiled-coil region" evidence="1">
    <location>
        <begin position="453"/>
        <end position="487"/>
    </location>
</feature>
<dbReference type="AlphaFoldDB" id="A0AAN9YF98"/>
<organism evidence="5 6">
    <name type="scientific">Cytospora paraplurivora</name>
    <dbReference type="NCBI Taxonomy" id="2898453"/>
    <lineage>
        <taxon>Eukaryota</taxon>
        <taxon>Fungi</taxon>
        <taxon>Dikarya</taxon>
        <taxon>Ascomycota</taxon>
        <taxon>Pezizomycotina</taxon>
        <taxon>Sordariomycetes</taxon>
        <taxon>Sordariomycetidae</taxon>
        <taxon>Diaporthales</taxon>
        <taxon>Cytosporaceae</taxon>
        <taxon>Cytospora</taxon>
    </lineage>
</organism>
<feature type="region of interest" description="Disordered" evidence="2">
    <location>
        <begin position="501"/>
        <end position="544"/>
    </location>
</feature>
<dbReference type="PANTHER" id="PTHR36681:SF3">
    <property type="entry name" value="NUCLEAR GTPASE, GERMINAL CENTER-ASSOCIATED, TANDEM DUPLICATE 3"/>
    <property type="match status" value="1"/>
</dbReference>
<feature type="domain" description="Dynamin N-terminal" evidence="3">
    <location>
        <begin position="167"/>
        <end position="403"/>
    </location>
</feature>
<keyword evidence="1" id="KW-0175">Coiled coil</keyword>
<dbReference type="InterPro" id="IPR045063">
    <property type="entry name" value="Dynamin_N"/>
</dbReference>
<proteinExistence type="predicted"/>
<evidence type="ECO:0000313" key="6">
    <source>
        <dbReference type="Proteomes" id="UP001320245"/>
    </source>
</evidence>
<dbReference type="Proteomes" id="UP001320245">
    <property type="component" value="Unassembled WGS sequence"/>
</dbReference>
<comment type="caution">
    <text evidence="5">The sequence shown here is derived from an EMBL/GenBank/DDBJ whole genome shotgun (WGS) entry which is preliminary data.</text>
</comment>
<feature type="domain" description="DUF7605" evidence="4">
    <location>
        <begin position="809"/>
        <end position="969"/>
    </location>
</feature>
<dbReference type="SUPFAM" id="SSF52540">
    <property type="entry name" value="P-loop containing nucleoside triphosphate hydrolases"/>
    <property type="match status" value="1"/>
</dbReference>
<protein>
    <recommendedName>
        <fullName evidence="7">Nuclear GTPase SLIP-GC</fullName>
    </recommendedName>
</protein>
<reference evidence="5 6" key="1">
    <citation type="journal article" date="2023" name="PLoS ONE">
        <title>Cytospora paraplurivora sp. nov. isolated from orchards with fruit tree decline syndrome in Ontario, Canada.</title>
        <authorList>
            <person name="Ilyukhin E."/>
            <person name="Nguyen H.D.T."/>
            <person name="Castle A.J."/>
            <person name="Ellouze W."/>
        </authorList>
    </citation>
    <scope>NUCLEOTIDE SEQUENCE [LARGE SCALE GENOMIC DNA]</scope>
    <source>
        <strain evidence="5 6">FDS-564</strain>
    </source>
</reference>
<dbReference type="InterPro" id="IPR056024">
    <property type="entry name" value="DUF7605"/>
</dbReference>
<dbReference type="Pfam" id="PF24564">
    <property type="entry name" value="DUF7605"/>
    <property type="match status" value="1"/>
</dbReference>
<dbReference type="EMBL" id="JAJSPL020000020">
    <property type="protein sequence ID" value="KAK7740576.1"/>
    <property type="molecule type" value="Genomic_DNA"/>
</dbReference>
<sequence>MRDGNANVHGQQPDTGRRDDNIQKTPEQTSGRTSEATRADSALQSIQMKVKIEQQPEGSGILQNNLSASAMAVAENTTGSSVKTEGDDGTQSTFHNPHEPKKITLDQLRKVADSTDLAKLESGVETARTILDTIRLPMADSKQREQLEWLKAIDQLKTKSKRTRTVIAVCGSTGAGKSSLINAVLDEAKIMPVNGYRACSATIAEISYNESENPEEKYRAEVEFISPEDWASELQLLWGDLVDDNQLSSAYLDANAEAGIAYAKIKAVYPDLTREMIVKSKPEELAKWGCVTDVAGKILKFAYSNAGDLYSALQKYLDSKEKGTKVGSTKPQDMAFWPLIKVVRVYCKADCLSSGAVLVDLPGIHDANAARSAVASRYMAECSAIFVAAPIRRAADDKAAHDLMGRGSRLQLKLDGIYSNVTFICTMTDAIELSESIEAFDEDGQIQAILSRGDELDKAIREKNDTLKQLEQQIEEINLLYEAIEKELIIWRGLEKKKKKGHQVYPPQVPAKRKRLTTPAKGRPRRQVVEPESDSDPDANSAQTPLTIEAIASKLTEIEAQSQANADKFSEMEKRCGDLKDFITTLQNEKEGIAGESIRCCIQKRNERVRQAIRVDFAAGIREIDEEDAQADEETFDPSITKRDYEEVAESLPVFCISSVGYQQLSGRRSNRENRVQGFRYLLDTEIPLVQDHLKKLPENGRILALKAFLNDFYRLLNSLTIWVTSSALELKATEMSEQDQGYEMKHLHAAAQNLKNNLSMLILNQKQEICNIQHSLFNSKSTGAITHASKKIEGIVENWSLRKADGGHGLTFSTYKAVCRRGGSKTKSEKSRNFNEDILEPYLLKIATGWEQAFCVAIPASLDKFVATLMDTLKEFHNMMSSRPELEKCKLASLNILRHQIKSHETSIRDMIGTIKASIQAEQRQANRAFLPEIKKEMAKPYSQCKEEKGKGCFLRMKECMMKHVSKNKSSIYRKASQHVTKDLERLFESNRKEMEETVHYIVDVLEGDFRTIISSSEMIEASAVARDHIRGVLYEVDSQFEKVLCMEHSVADPAHTSQDVSQDMPAVAVASDAPQIDTSEGMVVDS</sequence>
<feature type="compositionally biased region" description="Polar residues" evidence="2">
    <location>
        <begin position="23"/>
        <end position="42"/>
    </location>
</feature>
<dbReference type="Gene3D" id="3.40.50.300">
    <property type="entry name" value="P-loop containing nucleotide triphosphate hydrolases"/>
    <property type="match status" value="1"/>
</dbReference>
<dbReference type="Pfam" id="PF00350">
    <property type="entry name" value="Dynamin_N"/>
    <property type="match status" value="1"/>
</dbReference>
<evidence type="ECO:0000259" key="4">
    <source>
        <dbReference type="Pfam" id="PF24564"/>
    </source>
</evidence>
<accession>A0AAN9YF98</accession>
<gene>
    <name evidence="5" type="ORF">SLS53_005421</name>
</gene>
<dbReference type="PANTHER" id="PTHR36681">
    <property type="entry name" value="NUCLEAR GTPASE, GERMINAL CENTER-ASSOCIATED, TANDEM DUPLICATE 3"/>
    <property type="match status" value="1"/>
</dbReference>
<evidence type="ECO:0000313" key="5">
    <source>
        <dbReference type="EMBL" id="KAK7740576.1"/>
    </source>
</evidence>
<feature type="region of interest" description="Disordered" evidence="2">
    <location>
        <begin position="76"/>
        <end position="100"/>
    </location>
</feature>
<name>A0AAN9YF98_9PEZI</name>
<evidence type="ECO:0008006" key="7">
    <source>
        <dbReference type="Google" id="ProtNLM"/>
    </source>
</evidence>
<evidence type="ECO:0000256" key="2">
    <source>
        <dbReference type="SAM" id="MobiDB-lite"/>
    </source>
</evidence>
<dbReference type="InterPro" id="IPR027417">
    <property type="entry name" value="P-loop_NTPase"/>
</dbReference>
<feature type="compositionally biased region" description="Polar residues" evidence="2">
    <location>
        <begin position="76"/>
        <end position="95"/>
    </location>
</feature>
<keyword evidence="6" id="KW-1185">Reference proteome</keyword>